<keyword evidence="2" id="KW-1185">Reference proteome</keyword>
<accession>A0A939DNU7</accession>
<dbReference type="InterPro" id="IPR022172">
    <property type="entry name" value="DUF3703"/>
</dbReference>
<gene>
    <name evidence="1" type="ORF">J0A66_09980</name>
</gene>
<dbReference type="Pfam" id="PF12487">
    <property type="entry name" value="DUF3703"/>
    <property type="match status" value="1"/>
</dbReference>
<dbReference type="Proteomes" id="UP000664654">
    <property type="component" value="Unassembled WGS sequence"/>
</dbReference>
<dbReference type="AlphaFoldDB" id="A0A939DNU7"/>
<protein>
    <submittedName>
        <fullName evidence="1">DUF3703 domain-containing protein</fullName>
    </submittedName>
</protein>
<proteinExistence type="predicted"/>
<dbReference type="RefSeq" id="WP_206573653.1">
    <property type="nucleotide sequence ID" value="NZ_JAFKCV010000004.1"/>
</dbReference>
<organism evidence="1 2">
    <name type="scientific">Bowmanella dokdonensis</name>
    <dbReference type="NCBI Taxonomy" id="751969"/>
    <lineage>
        <taxon>Bacteria</taxon>
        <taxon>Pseudomonadati</taxon>
        <taxon>Pseudomonadota</taxon>
        <taxon>Gammaproteobacteria</taxon>
        <taxon>Alteromonadales</taxon>
        <taxon>Alteromonadaceae</taxon>
        <taxon>Bowmanella</taxon>
    </lineage>
</organism>
<evidence type="ECO:0000313" key="1">
    <source>
        <dbReference type="EMBL" id="MBN7825550.1"/>
    </source>
</evidence>
<sequence length="111" mass="12916">MTPARREGFEKQWQQMLEAFAQQNWQTAFYHLENAHVLGQPSTRLHVRSHWWMLKVAWCQGNSREVVGQWLRITAALLFSRIWVPVGNTGGANVSAIKPMPVRDELKVYLQ</sequence>
<dbReference type="EMBL" id="JAFKCV010000004">
    <property type="protein sequence ID" value="MBN7825550.1"/>
    <property type="molecule type" value="Genomic_DNA"/>
</dbReference>
<reference evidence="1" key="1">
    <citation type="submission" date="2021-03" db="EMBL/GenBank/DDBJ databases">
        <title>novel species isolated from a fishpond in China.</title>
        <authorList>
            <person name="Lu H."/>
            <person name="Cai Z."/>
        </authorList>
    </citation>
    <scope>NUCLEOTIDE SEQUENCE</scope>
    <source>
        <strain evidence="1">JCM 30855</strain>
    </source>
</reference>
<comment type="caution">
    <text evidence="1">The sequence shown here is derived from an EMBL/GenBank/DDBJ whole genome shotgun (WGS) entry which is preliminary data.</text>
</comment>
<name>A0A939DNU7_9ALTE</name>
<evidence type="ECO:0000313" key="2">
    <source>
        <dbReference type="Proteomes" id="UP000664654"/>
    </source>
</evidence>